<evidence type="ECO:0000256" key="1">
    <source>
        <dbReference type="ARBA" id="ARBA00007131"/>
    </source>
</evidence>
<dbReference type="Pfam" id="PF02779">
    <property type="entry name" value="Transket_pyr"/>
    <property type="match status" value="1"/>
</dbReference>
<dbReference type="Proteomes" id="UP001652503">
    <property type="component" value="Unassembled WGS sequence"/>
</dbReference>
<comment type="subunit">
    <text evidence="2 11">Homodimer.</text>
</comment>
<evidence type="ECO:0000256" key="9">
    <source>
        <dbReference type="ARBA" id="ARBA00049473"/>
    </source>
</evidence>
<dbReference type="NCBIfam" id="TIGR00232">
    <property type="entry name" value="tktlase_bact"/>
    <property type="match status" value="1"/>
</dbReference>
<evidence type="ECO:0000256" key="5">
    <source>
        <dbReference type="ARBA" id="ARBA00022723"/>
    </source>
</evidence>
<keyword evidence="5 11" id="KW-0479">Metal-binding</keyword>
<evidence type="ECO:0000313" key="14">
    <source>
        <dbReference type="Proteomes" id="UP001652503"/>
    </source>
</evidence>
<dbReference type="InterPro" id="IPR005474">
    <property type="entry name" value="Transketolase_N"/>
</dbReference>
<accession>A0ABT2Z113</accession>
<dbReference type="PROSITE" id="PS00801">
    <property type="entry name" value="TRANSKETOLASE_1"/>
    <property type="match status" value="1"/>
</dbReference>
<dbReference type="SUPFAM" id="SSF52922">
    <property type="entry name" value="TK C-terminal domain-like"/>
    <property type="match status" value="1"/>
</dbReference>
<dbReference type="PANTHER" id="PTHR43522">
    <property type="entry name" value="TRANSKETOLASE"/>
    <property type="match status" value="1"/>
</dbReference>
<keyword evidence="7 11" id="KW-0460">Magnesium</keyword>
<sequence>MRDLPQVSHADMANAIRFLAADAVERAASGHPGMPMGMADVATVLFTRFLKYDAAHPRWADRDRFVLSAGHGSMLLYALLHLTGTPGWPIDALRGFRQLGSPAAGHPEYGHGEGIETTTGPLGQGIATAVGMALAEEMDRARFGADIVDHHTWVIAGDGCLMEGISQEAISLAGHLRLKKLIVLWDDNGITIDGGTSAATSEDQRKRFEASGWATLEADGHDPEGIAEAMEQARQSDRPVMIACRTRIGYGAPSKAGTAKCHGSPLGAGELQAAREALGWPHAAFDIPLPVRELWAAAGGRGAEARQDWEVRLAASPRRADFLDHHAGRYPEGWRQALAAHRAALSSKPGAMATRKASGAALEVLTPAIPQMIGGSADLTGSVNTLTKATAPLTAENFGGRYIHYGVREHGMAAVMNGMALHGGYRPYAGTFLVFADYLHPALRLSSLMGLPVTYVLTHDSIGLGEDGPTHQPVETLAMLRATPGLVTLRPADAVEAAEAWEIALDRRDGPTAIVLSRQDLPTLRLDGGVENAARRGGYVLAEAACGPRRVTLIATGSEVEIAYEARALLEAAGIGAAVVSLPSFELFRAQPAAYRAAVLGQRDGVRVGVEAALRFGWDEVIGSEGAFVGMTGFGASAPASVLYQHFGITAVAVAAKARDLLGEAA</sequence>
<evidence type="ECO:0000256" key="10">
    <source>
        <dbReference type="NCBIfam" id="TIGR00232"/>
    </source>
</evidence>
<dbReference type="InterPro" id="IPR055152">
    <property type="entry name" value="Transketolase-like_C_2"/>
</dbReference>
<dbReference type="InterPro" id="IPR009014">
    <property type="entry name" value="Transketo_C/PFOR_II"/>
</dbReference>
<dbReference type="PANTHER" id="PTHR43522:SF2">
    <property type="entry name" value="TRANSKETOLASE 1-RELATED"/>
    <property type="match status" value="1"/>
</dbReference>
<dbReference type="InterPro" id="IPR005475">
    <property type="entry name" value="Transketolase-like_Pyr-bd"/>
</dbReference>
<comment type="similarity">
    <text evidence="1 11">Belongs to the transketolase family.</text>
</comment>
<protein>
    <recommendedName>
        <fullName evidence="3 10">Transketolase</fullName>
        <ecNumber evidence="3 10">2.2.1.1</ecNumber>
    </recommendedName>
</protein>
<name>A0ABT2Z113_9RHOB</name>
<comment type="cofactor">
    <cofactor evidence="11">
        <name>thiamine diphosphate</name>
        <dbReference type="ChEBI" id="CHEBI:58937"/>
    </cofactor>
    <text evidence="11">Binds 1 thiamine pyrophosphate per subunit.</text>
</comment>
<dbReference type="Gene3D" id="3.40.50.920">
    <property type="match status" value="1"/>
</dbReference>
<dbReference type="SMART" id="SM00861">
    <property type="entry name" value="Transket_pyr"/>
    <property type="match status" value="1"/>
</dbReference>
<keyword evidence="14" id="KW-1185">Reference proteome</keyword>
<dbReference type="InterPro" id="IPR020826">
    <property type="entry name" value="Transketolase_BS"/>
</dbReference>
<dbReference type="EC" id="2.2.1.1" evidence="3 10"/>
<evidence type="ECO:0000256" key="2">
    <source>
        <dbReference type="ARBA" id="ARBA00011738"/>
    </source>
</evidence>
<keyword evidence="4 11" id="KW-0808">Transferase</keyword>
<comment type="cofactor">
    <cofactor evidence="11">
        <name>Mg(2+)</name>
        <dbReference type="ChEBI" id="CHEBI:18420"/>
    </cofactor>
    <cofactor evidence="11">
        <name>Ca(2+)</name>
        <dbReference type="ChEBI" id="CHEBI:29108"/>
    </cofactor>
    <cofactor evidence="11">
        <name>Mn(2+)</name>
        <dbReference type="ChEBI" id="CHEBI:29035"/>
    </cofactor>
    <cofactor evidence="11">
        <name>Co(2+)</name>
        <dbReference type="ChEBI" id="CHEBI:48828"/>
    </cofactor>
    <text evidence="11">Binds 1 Mg(2+) ion per subunit. Can also utilize other divalent metal cations, such as Ca(2+), Mn(2+) and Co(2+).</text>
</comment>
<dbReference type="Pfam" id="PF22613">
    <property type="entry name" value="Transketolase_C_1"/>
    <property type="match status" value="1"/>
</dbReference>
<comment type="function">
    <text evidence="11">Catalyzes the transfer of a two-carbon ketol group from a ketose donor to an aldose acceptor, via a covalent intermediate with the cofactor thiamine pyrophosphate.</text>
</comment>
<feature type="domain" description="Transketolase-like pyrimidine-binding" evidence="12">
    <location>
        <begin position="352"/>
        <end position="523"/>
    </location>
</feature>
<evidence type="ECO:0000256" key="8">
    <source>
        <dbReference type="ARBA" id="ARBA00023052"/>
    </source>
</evidence>
<dbReference type="InterPro" id="IPR005478">
    <property type="entry name" value="Transketolase_bac-like"/>
</dbReference>
<dbReference type="RefSeq" id="WP_263721349.1">
    <property type="nucleotide sequence ID" value="NZ_JAOWLA010000007.1"/>
</dbReference>
<evidence type="ECO:0000256" key="6">
    <source>
        <dbReference type="ARBA" id="ARBA00022837"/>
    </source>
</evidence>
<evidence type="ECO:0000256" key="3">
    <source>
        <dbReference type="ARBA" id="ARBA00013152"/>
    </source>
</evidence>
<dbReference type="InterPro" id="IPR049557">
    <property type="entry name" value="Transketolase_CS"/>
</dbReference>
<dbReference type="SUPFAM" id="SSF52518">
    <property type="entry name" value="Thiamin diphosphate-binding fold (THDP-binding)"/>
    <property type="match status" value="2"/>
</dbReference>
<keyword evidence="6 11" id="KW-0106">Calcium</keyword>
<keyword evidence="8 11" id="KW-0786">Thiamine pyrophosphate</keyword>
<proteinExistence type="inferred from homology"/>
<evidence type="ECO:0000259" key="12">
    <source>
        <dbReference type="SMART" id="SM00861"/>
    </source>
</evidence>
<dbReference type="InterPro" id="IPR029061">
    <property type="entry name" value="THDP-binding"/>
</dbReference>
<dbReference type="Pfam" id="PF00456">
    <property type="entry name" value="Transketolase_N"/>
    <property type="match status" value="1"/>
</dbReference>
<reference evidence="13 14" key="1">
    <citation type="submission" date="2022-10" db="EMBL/GenBank/DDBJ databases">
        <title>Defluviimonas sp. nov., isolated from ocean surface water.</title>
        <authorList>
            <person name="He W."/>
            <person name="Wang L."/>
            <person name="Zhang D.-F."/>
        </authorList>
    </citation>
    <scope>NUCLEOTIDE SEQUENCE [LARGE SCALE GENOMIC DNA]</scope>
    <source>
        <strain evidence="13 14">WL0075</strain>
    </source>
</reference>
<gene>
    <name evidence="13" type="primary">tkt</name>
    <name evidence="13" type="ORF">OE647_08775</name>
</gene>
<dbReference type="InterPro" id="IPR033247">
    <property type="entry name" value="Transketolase_fam"/>
</dbReference>
<evidence type="ECO:0000256" key="4">
    <source>
        <dbReference type="ARBA" id="ARBA00022679"/>
    </source>
</evidence>
<dbReference type="EMBL" id="JAOWLA010000007">
    <property type="protein sequence ID" value="MCV2864827.1"/>
    <property type="molecule type" value="Genomic_DNA"/>
</dbReference>
<organism evidence="13 14">
    <name type="scientific">Albidovulum sediminicola</name>
    <dbReference type="NCBI Taxonomy" id="2984331"/>
    <lineage>
        <taxon>Bacteria</taxon>
        <taxon>Pseudomonadati</taxon>
        <taxon>Pseudomonadota</taxon>
        <taxon>Alphaproteobacteria</taxon>
        <taxon>Rhodobacterales</taxon>
        <taxon>Paracoccaceae</taxon>
        <taxon>Albidovulum</taxon>
    </lineage>
</organism>
<dbReference type="Gene3D" id="3.40.50.970">
    <property type="match status" value="2"/>
</dbReference>
<dbReference type="GO" id="GO:0004802">
    <property type="term" value="F:transketolase activity"/>
    <property type="evidence" value="ECO:0007669"/>
    <property type="project" value="UniProtKB-EC"/>
</dbReference>
<comment type="caution">
    <text evidence="13">The sequence shown here is derived from an EMBL/GenBank/DDBJ whole genome shotgun (WGS) entry which is preliminary data.</text>
</comment>
<evidence type="ECO:0000256" key="7">
    <source>
        <dbReference type="ARBA" id="ARBA00022842"/>
    </source>
</evidence>
<dbReference type="CDD" id="cd02012">
    <property type="entry name" value="TPP_TK"/>
    <property type="match status" value="1"/>
</dbReference>
<evidence type="ECO:0000313" key="13">
    <source>
        <dbReference type="EMBL" id="MCV2864827.1"/>
    </source>
</evidence>
<dbReference type="CDD" id="cd07033">
    <property type="entry name" value="TPP_PYR_DXS_TK_like"/>
    <property type="match status" value="1"/>
</dbReference>
<dbReference type="PROSITE" id="PS00802">
    <property type="entry name" value="TRANSKETOLASE_2"/>
    <property type="match status" value="1"/>
</dbReference>
<comment type="catalytic activity">
    <reaction evidence="9 11">
        <text>D-sedoheptulose 7-phosphate + D-glyceraldehyde 3-phosphate = aldehydo-D-ribose 5-phosphate + D-xylulose 5-phosphate</text>
        <dbReference type="Rhea" id="RHEA:10508"/>
        <dbReference type="ChEBI" id="CHEBI:57483"/>
        <dbReference type="ChEBI" id="CHEBI:57737"/>
        <dbReference type="ChEBI" id="CHEBI:58273"/>
        <dbReference type="ChEBI" id="CHEBI:59776"/>
        <dbReference type="EC" id="2.2.1.1"/>
    </reaction>
</comment>
<evidence type="ECO:0000256" key="11">
    <source>
        <dbReference type="RuleBase" id="RU004996"/>
    </source>
</evidence>